<dbReference type="PANTHER" id="PTHR33619">
    <property type="entry name" value="POLYSACCHARIDE EXPORT PROTEIN GFCE-RELATED"/>
    <property type="match status" value="1"/>
</dbReference>
<organism evidence="5 6">
    <name type="scientific">Hydrobacter penzbergensis</name>
    <dbReference type="NCBI Taxonomy" id="1235997"/>
    <lineage>
        <taxon>Bacteria</taxon>
        <taxon>Pseudomonadati</taxon>
        <taxon>Bacteroidota</taxon>
        <taxon>Chitinophagia</taxon>
        <taxon>Chitinophagales</taxon>
        <taxon>Chitinophagaceae</taxon>
        <taxon>Hydrobacter</taxon>
    </lineage>
</organism>
<proteinExistence type="predicted"/>
<accession>A0A8X8LF02</accession>
<dbReference type="EMBL" id="FNNO01000006">
    <property type="protein sequence ID" value="SDW86511.1"/>
    <property type="molecule type" value="Genomic_DNA"/>
</dbReference>
<feature type="domain" description="Soluble ligand binding" evidence="4">
    <location>
        <begin position="479"/>
        <end position="527"/>
    </location>
</feature>
<dbReference type="InterPro" id="IPR003715">
    <property type="entry name" value="Poly_export_N"/>
</dbReference>
<keyword evidence="1" id="KW-0732">Signal</keyword>
<evidence type="ECO:0000259" key="4">
    <source>
        <dbReference type="Pfam" id="PF10531"/>
    </source>
</evidence>
<dbReference type="Gene3D" id="3.10.560.10">
    <property type="entry name" value="Outer membrane lipoprotein wza domain like"/>
    <property type="match status" value="5"/>
</dbReference>
<dbReference type="Pfam" id="PF02563">
    <property type="entry name" value="Poly_export"/>
    <property type="match status" value="1"/>
</dbReference>
<feature type="domain" description="Soluble ligand binding" evidence="4">
    <location>
        <begin position="308"/>
        <end position="357"/>
    </location>
</feature>
<dbReference type="Gene3D" id="3.30.1950.10">
    <property type="entry name" value="wza like domain"/>
    <property type="match status" value="1"/>
</dbReference>
<dbReference type="PANTHER" id="PTHR33619:SF3">
    <property type="entry name" value="POLYSACCHARIDE EXPORT PROTEIN GFCE-RELATED"/>
    <property type="match status" value="1"/>
</dbReference>
<evidence type="ECO:0000259" key="3">
    <source>
        <dbReference type="Pfam" id="PF02563"/>
    </source>
</evidence>
<evidence type="ECO:0000313" key="5">
    <source>
        <dbReference type="EMBL" id="SDW86511.1"/>
    </source>
</evidence>
<keyword evidence="6" id="KW-1185">Reference proteome</keyword>
<gene>
    <name evidence="5" type="ORF">SAMN05444410_106169</name>
</gene>
<keyword evidence="2" id="KW-0812">Transmembrane</keyword>
<dbReference type="AlphaFoldDB" id="A0A8X8LF02"/>
<feature type="domain" description="Polysaccharide export protein N-terminal" evidence="3">
    <location>
        <begin position="140"/>
        <end position="199"/>
    </location>
</feature>
<evidence type="ECO:0000313" key="6">
    <source>
        <dbReference type="Proteomes" id="UP000198711"/>
    </source>
</evidence>
<evidence type="ECO:0000256" key="1">
    <source>
        <dbReference type="ARBA" id="ARBA00022729"/>
    </source>
</evidence>
<dbReference type="InterPro" id="IPR049712">
    <property type="entry name" value="Poly_export"/>
</dbReference>
<feature type="domain" description="Soluble ligand binding" evidence="4">
    <location>
        <begin position="577"/>
        <end position="619"/>
    </location>
</feature>
<dbReference type="Pfam" id="PF10531">
    <property type="entry name" value="SLBB"/>
    <property type="match status" value="4"/>
</dbReference>
<sequence length="801" mass="88023">MLLSVGVVQAQDLLKGRDLSQVRVDQLSDADIAKLKAQLGSSGMTIDQAEQMALAKGMLPAEFAKLKARVLGTSNALSATGRLKVQNSVSVEKVNNSSDSLSTEKSHEQTRPLIDPLIFGSELYTSVAPNFEPNLKLATPLNYVLGPDDQILVSVYGVQEYSGDLLVSAEGSVSIPNVGQVKVAGLTIEAATQKLKTIMGSSVYPYLKSGGSKLSVTLSKIRSIKVIIIGANRPGNFTLSSLSTVFNALFVSGGPNAFGSFREIELVRNNRVERKIDLYRFLLHGDQSDNVGLKDNDVIRIPPYKTRVQLQGQFKRPGIFEVLPGEKFSDVVAFASGFTDSAYQASVKVFQRNETERQVHDLQSTAYNNYIPHTGDVFVSSKILNRFQNRVKISGAVFRPDVYELTLGLDVAGLIKKADGLKEDAYTGRGQILRLEDDLTRSIVSFDVRKALNGQDNPILKREDEVLISSVQDLRDSFKVTIQGEVRIPGQYDYMSRLTLKDLILQAGGFTDAAYKNIEIARLIRRDSIAPTDNRASVVINTVINGDLSGTPADIPIQPFDVVTIRRKAGYTLPESVIVTGQVQYPGPYALISRTERISDILRRAGGYTADANPAGAYVKRYKTDMERRQSEETALKLQKNLKDSIKTQQVLQDIKRDYDQIPLDIISIMKTPGSVEDLVLRSKDELYVPKFDGQVKISGAVLMVTQVPFKKRNTVRDYISDAGGYAADAWRRKTYIVYANGKAATTKHFLFFKFYPKVSPGSELVVPKKAEKKSLTTGEIIGISSALASLAGVVIAILRL</sequence>
<keyword evidence="2" id="KW-1133">Transmembrane helix</keyword>
<dbReference type="Proteomes" id="UP000198711">
    <property type="component" value="Unassembled WGS sequence"/>
</dbReference>
<dbReference type="InterPro" id="IPR019554">
    <property type="entry name" value="Soluble_ligand-bd"/>
</dbReference>
<feature type="domain" description="Soluble ligand binding" evidence="4">
    <location>
        <begin position="390"/>
        <end position="435"/>
    </location>
</feature>
<evidence type="ECO:0000256" key="2">
    <source>
        <dbReference type="SAM" id="Phobius"/>
    </source>
</evidence>
<dbReference type="GO" id="GO:0015159">
    <property type="term" value="F:polysaccharide transmembrane transporter activity"/>
    <property type="evidence" value="ECO:0007669"/>
    <property type="project" value="InterPro"/>
</dbReference>
<feature type="transmembrane region" description="Helical" evidence="2">
    <location>
        <begin position="781"/>
        <end position="799"/>
    </location>
</feature>
<reference evidence="5 6" key="1">
    <citation type="submission" date="2016-10" db="EMBL/GenBank/DDBJ databases">
        <authorList>
            <person name="Varghese N."/>
            <person name="Submissions S."/>
        </authorList>
    </citation>
    <scope>NUCLEOTIDE SEQUENCE [LARGE SCALE GENOMIC DNA]</scope>
    <source>
        <strain evidence="5 6">DSM 25353</strain>
    </source>
</reference>
<name>A0A8X8LF02_9BACT</name>
<comment type="caution">
    <text evidence="5">The sequence shown here is derived from an EMBL/GenBank/DDBJ whole genome shotgun (WGS) entry which is preliminary data.</text>
</comment>
<protein>
    <submittedName>
        <fullName evidence="5">Protein involved in polysaccharide export, contains SLBB domain of the beta-grasp fold</fullName>
    </submittedName>
</protein>
<keyword evidence="2" id="KW-0472">Membrane</keyword>